<geneLocation type="plasmid" evidence="4">
    <name>pcba1112-01</name>
</geneLocation>
<protein>
    <recommendedName>
        <fullName evidence="2">DUF8186 domain-containing protein</fullName>
    </recommendedName>
</protein>
<dbReference type="EMBL" id="CP031147">
    <property type="protein sequence ID" value="AXG08489.1"/>
    <property type="molecule type" value="Genomic_DNA"/>
</dbReference>
<evidence type="ECO:0000259" key="2">
    <source>
        <dbReference type="Pfam" id="PF26591"/>
    </source>
</evidence>
<keyword evidence="1" id="KW-0472">Membrane</keyword>
<feature type="domain" description="DUF8186" evidence="2">
    <location>
        <begin position="604"/>
        <end position="673"/>
    </location>
</feature>
<evidence type="ECO:0000256" key="1">
    <source>
        <dbReference type="SAM" id="Phobius"/>
    </source>
</evidence>
<dbReference type="KEGG" id="haq:DU484_00755"/>
<evidence type="ECO:0000313" key="4">
    <source>
        <dbReference type="Proteomes" id="UP000252985"/>
    </source>
</evidence>
<accession>A0A345E8G7</accession>
<dbReference type="AlphaFoldDB" id="A0A345E8G7"/>
<keyword evidence="3" id="KW-0614">Plasmid</keyword>
<keyword evidence="1" id="KW-1133">Transmembrane helix</keyword>
<proteinExistence type="predicted"/>
<dbReference type="Proteomes" id="UP000252985">
    <property type="component" value="Plasmid pCBA1112-01"/>
</dbReference>
<dbReference type="Pfam" id="PF26591">
    <property type="entry name" value="DUF8186_C"/>
    <property type="match status" value="1"/>
</dbReference>
<sequence>MVLLVVTSTLAGAAFGGGLTIPAPEPGVERPYDDTFRVLASNDPDPARGSSTVQLYEYDNGTIREVNRTVVTQPVQLWEGSIRPHDALVIANESDMYQSGLTGYYTIPYRDQWYTLEEWNTKWGDRELRILPLYDADPSQATDTDGEYTVEVRNPNGWWNPVYGAEVEVNGSVLEVTNPGTAMVHTAEYQTITDRKRDIVEGLLRYSELAPSESVARSTAAVPMDNGSEVFPTVDGASTSLVWRSGSHDMVRDAYLGFIDVTPGVWYRSRYVTQTRQVNTYIPWDYRISVPTDYSESDSCTINGKSYSLTRWANYRLLDSEATVVDVTAGNISMQQWGPGQWTTLNYTSPLSEPRPLPVGTHPMTATLQIDVELQKRYGVSSSRCGDWDWTRVETRSVTLTRSVPIETINSDDLSVDVHVYDRPGDDVVSVEWTGEQGLAAGAAGWEHVEVQVGEKTMYVTAPWRFFSVSRNTAVEERTESGTSEVAASHSYGGQYPAMLRYRMSPANVSVLADQPADRHIWWETTRVDEAGSVEATLLPDTIVAPENANRTPLYDQYAGTMKSTDAVTGESISVSAVDIWGFPVTTRKQVTRYEESVLNVTIDDGTGTAEITLHEADGTPISGREVYVDGATVPAVVTNASGVATVDINRPIVQARFTGDDWWEPHSTYYLRTQAVDVSSASIVVDAIEVVGYLNDAVSNVVLFVEWLVLGIFAVFWMRYMRRRPA</sequence>
<gene>
    <name evidence="3" type="ORF">DU484_00755</name>
</gene>
<organism evidence="3 4">
    <name type="scientific">Haloplanus rubicundus</name>
    <dbReference type="NCBI Taxonomy" id="1547898"/>
    <lineage>
        <taxon>Archaea</taxon>
        <taxon>Methanobacteriati</taxon>
        <taxon>Methanobacteriota</taxon>
        <taxon>Stenosarchaea group</taxon>
        <taxon>Halobacteria</taxon>
        <taxon>Halobacteriales</taxon>
        <taxon>Haloferacaceae</taxon>
        <taxon>Haloplanus</taxon>
    </lineage>
</organism>
<name>A0A345E8G7_9EURY</name>
<keyword evidence="1" id="KW-0812">Transmembrane</keyword>
<feature type="transmembrane region" description="Helical" evidence="1">
    <location>
        <begin position="702"/>
        <end position="721"/>
    </location>
</feature>
<dbReference type="InterPro" id="IPR058911">
    <property type="entry name" value="DUF8186_C"/>
</dbReference>
<reference evidence="3 4" key="1">
    <citation type="submission" date="2018-07" db="EMBL/GenBank/DDBJ databases">
        <title>Genome sequences of Haloplanus sp. CBA1112.</title>
        <authorList>
            <person name="Kim Y.B."/>
            <person name="Roh S.W."/>
        </authorList>
    </citation>
    <scope>NUCLEOTIDE SEQUENCE [LARGE SCALE GENOMIC DNA]</scope>
    <source>
        <strain evidence="3 4">CBA1112</strain>
        <plasmid evidence="4">pcba1112-01</plasmid>
    </source>
</reference>
<evidence type="ECO:0000313" key="3">
    <source>
        <dbReference type="EMBL" id="AXG08489.1"/>
    </source>
</evidence>